<keyword evidence="4" id="KW-1185">Reference proteome</keyword>
<comment type="caution">
    <text evidence="3">The sequence shown here is derived from an EMBL/GenBank/DDBJ whole genome shotgun (WGS) entry which is preliminary data.</text>
</comment>
<proteinExistence type="predicted"/>
<organism evidence="3 4">
    <name type="scientific">Rhizobium oryzicola</name>
    <dbReference type="NCBI Taxonomy" id="1232668"/>
    <lineage>
        <taxon>Bacteria</taxon>
        <taxon>Pseudomonadati</taxon>
        <taxon>Pseudomonadota</taxon>
        <taxon>Alphaproteobacteria</taxon>
        <taxon>Hyphomicrobiales</taxon>
        <taxon>Rhizobiaceae</taxon>
        <taxon>Rhizobium/Agrobacterium group</taxon>
        <taxon>Rhizobium</taxon>
    </lineage>
</organism>
<evidence type="ECO:0000313" key="3">
    <source>
        <dbReference type="EMBL" id="MDO1581252.1"/>
    </source>
</evidence>
<feature type="domain" description="DUF4424" evidence="2">
    <location>
        <begin position="28"/>
        <end position="331"/>
    </location>
</feature>
<feature type="signal peptide" evidence="1">
    <location>
        <begin position="1"/>
        <end position="28"/>
    </location>
</feature>
<reference evidence="3" key="1">
    <citation type="journal article" date="2015" name="Int. J. Syst. Evol. Microbiol.">
        <title>Rhizobium oryzicola sp. nov., potential plant-growth-promoting endophytic bacteria isolated from rice roots.</title>
        <authorList>
            <person name="Zhang X.X."/>
            <person name="Gao J.S."/>
            <person name="Cao Y.H."/>
            <person name="Sheirdil R.A."/>
            <person name="Wang X.C."/>
            <person name="Zhang L."/>
        </authorList>
    </citation>
    <scope>NUCLEOTIDE SEQUENCE</scope>
    <source>
        <strain evidence="3">05753</strain>
    </source>
</reference>
<feature type="chain" id="PRO_5045369987" evidence="1">
    <location>
        <begin position="29"/>
        <end position="340"/>
    </location>
</feature>
<dbReference type="Proteomes" id="UP001169006">
    <property type="component" value="Unassembled WGS sequence"/>
</dbReference>
<dbReference type="EMBL" id="JAUKWQ010000001">
    <property type="protein sequence ID" value="MDO1581252.1"/>
    <property type="molecule type" value="Genomic_DNA"/>
</dbReference>
<dbReference type="RefSeq" id="WP_302075372.1">
    <property type="nucleotide sequence ID" value="NZ_JAUKWQ010000001.1"/>
</dbReference>
<sequence length="340" mass="37816">MSRKILKTISRALHTISALLALAAAASANDSVAEFKTGTLVFLYTDKVEMSEEDLFISMDEVRVDYVFTNKTDKDVETVVAFPMPDLQGSHGVLLNDPEADNFVGFTVTQDGNAISPNLEQHVLAGGIDHTDELRQAKVPLLPYSDKTPTAIAALPDATRKDWVSKGLVWEEPDYSGKETRRQYIPLWTLRSTYWWKTTFPAGKTVRVSHRYKPGVGGNSGIWFVEDGKTTDAFKDYSTRYCMDDAFLKTATKLSHGTSGKDPFYTEKRLSYILTTGAHWGGTIGKFKLTIDKGKPENYLSFCGDGVKKTGPTTFVMEKTDFYPAKDLDILILFDEGVAQ</sequence>
<keyword evidence="1" id="KW-0732">Signal</keyword>
<dbReference type="InterPro" id="IPR025538">
    <property type="entry name" value="DUF4424"/>
</dbReference>
<evidence type="ECO:0000313" key="4">
    <source>
        <dbReference type="Proteomes" id="UP001169006"/>
    </source>
</evidence>
<reference evidence="3" key="2">
    <citation type="submission" date="2023-07" db="EMBL/GenBank/DDBJ databases">
        <authorList>
            <person name="Sun H."/>
        </authorList>
    </citation>
    <scope>NUCLEOTIDE SEQUENCE</scope>
    <source>
        <strain evidence="3">05753</strain>
    </source>
</reference>
<name>A0ABT8SS59_9HYPH</name>
<dbReference type="Pfam" id="PF14415">
    <property type="entry name" value="DUF4424"/>
    <property type="match status" value="1"/>
</dbReference>
<evidence type="ECO:0000259" key="2">
    <source>
        <dbReference type="Pfam" id="PF14415"/>
    </source>
</evidence>
<protein>
    <submittedName>
        <fullName evidence="3">DUF4424 domain-containing protein</fullName>
    </submittedName>
</protein>
<accession>A0ABT8SS59</accession>
<dbReference type="Gene3D" id="2.60.40.3680">
    <property type="match status" value="1"/>
</dbReference>
<evidence type="ECO:0000256" key="1">
    <source>
        <dbReference type="SAM" id="SignalP"/>
    </source>
</evidence>
<gene>
    <name evidence="3" type="ORF">Q2T52_04005</name>
</gene>